<evidence type="ECO:0000313" key="1">
    <source>
        <dbReference type="EMBL" id="AKL97156.1"/>
    </source>
</evidence>
<keyword evidence="1" id="KW-0560">Oxidoreductase</keyword>
<sequence>MGYTMTREAFNKTLASLSKSYKIYAPVGFKGEGRFSDTDVIRYDEIKQVEEIVLDEKSHFSPKEVLHPIRQTLLYFLQDEVIEANTSSEGIIVFLRPCDIHGILKLDQVFLQNGNIRDVYYEKLRNKIKFFMIECTTGFDGCFCVSMEANKTDLYTAAIRFDENISIDLKDDDLLHYFKEEKQIDFQPEFIEKNKLEVKLPPTEKITPEFFDSSLWKEYSERCIACGRCNFVCISCSCWTMQDISYQDNPHQGERRRVWAGCHVDGFTDMAGGHGFRKNYGDRMRFKTMHKIYDFKKRNGMSMCIGCGRCDDACPEYISFSKCINKVTEALEEGQ</sequence>
<evidence type="ECO:0000313" key="2">
    <source>
        <dbReference type="Proteomes" id="UP000035704"/>
    </source>
</evidence>
<keyword evidence="2" id="KW-1185">Reference proteome</keyword>
<dbReference type="Proteomes" id="UP000035704">
    <property type="component" value="Chromosome"/>
</dbReference>
<dbReference type="PROSITE" id="PS51379">
    <property type="entry name" value="4FE4S_FER_2"/>
    <property type="match status" value="2"/>
</dbReference>
<dbReference type="SUPFAM" id="SSF46548">
    <property type="entry name" value="alpha-helical ferredoxin"/>
    <property type="match status" value="1"/>
</dbReference>
<dbReference type="InterPro" id="IPR014259">
    <property type="entry name" value="Sulphite_reductase_A"/>
</dbReference>
<gene>
    <name evidence="1" type="primary">asrA2</name>
    <name evidence="1" type="ORF">CACET_c37280</name>
</gene>
<dbReference type="OrthoDB" id="9795302at2"/>
<dbReference type="RefSeq" id="WP_044825500.1">
    <property type="nucleotide sequence ID" value="NZ_CP009687.1"/>
</dbReference>
<dbReference type="PANTHER" id="PTHR40447:SF1">
    <property type="entry name" value="ANAEROBIC SULFITE REDUCTASE SUBUNIT A"/>
    <property type="match status" value="1"/>
</dbReference>
<dbReference type="PROSITE" id="PS00198">
    <property type="entry name" value="4FE4S_FER_1"/>
    <property type="match status" value="1"/>
</dbReference>
<proteinExistence type="predicted"/>
<organism evidence="1 2">
    <name type="scientific">Clostridium aceticum</name>
    <dbReference type="NCBI Taxonomy" id="84022"/>
    <lineage>
        <taxon>Bacteria</taxon>
        <taxon>Bacillati</taxon>
        <taxon>Bacillota</taxon>
        <taxon>Clostridia</taxon>
        <taxon>Eubacteriales</taxon>
        <taxon>Clostridiaceae</taxon>
        <taxon>Clostridium</taxon>
    </lineage>
</organism>
<name>A0A0D8I7C6_9CLOT</name>
<dbReference type="GO" id="GO:0016491">
    <property type="term" value="F:oxidoreductase activity"/>
    <property type="evidence" value="ECO:0007669"/>
    <property type="project" value="UniProtKB-KW"/>
</dbReference>
<dbReference type="Pfam" id="PF17179">
    <property type="entry name" value="Fer4_22"/>
    <property type="match status" value="1"/>
</dbReference>
<dbReference type="EC" id="1.8.99.1" evidence="1"/>
<accession>A0A0D8I7C6</accession>
<dbReference type="PANTHER" id="PTHR40447">
    <property type="entry name" value="ANAEROBIC SULFITE REDUCTASE SUBUNIT A"/>
    <property type="match status" value="1"/>
</dbReference>
<dbReference type="NCBIfam" id="TIGR02910">
    <property type="entry name" value="sulfite_red_A"/>
    <property type="match status" value="1"/>
</dbReference>
<dbReference type="PATRIC" id="fig|84022.5.peg.977"/>
<protein>
    <submittedName>
        <fullName evidence="1">Anaerobic sulfite reductase subunit A</fullName>
        <ecNumber evidence="1">1.8.99.1</ecNumber>
    </submittedName>
</protein>
<dbReference type="InterPro" id="IPR017900">
    <property type="entry name" value="4Fe4S_Fe_S_CS"/>
</dbReference>
<dbReference type="InterPro" id="IPR017896">
    <property type="entry name" value="4Fe4S_Fe-S-bd"/>
</dbReference>
<dbReference type="EMBL" id="CP009687">
    <property type="protein sequence ID" value="AKL97156.1"/>
    <property type="molecule type" value="Genomic_DNA"/>
</dbReference>
<dbReference type="AlphaFoldDB" id="A0A0D8I7C6"/>
<dbReference type="KEGG" id="cace:CACET_c37280"/>
<dbReference type="STRING" id="84022.CACET_c37280"/>
<reference evidence="1 2" key="1">
    <citation type="submission" date="2014-10" db="EMBL/GenBank/DDBJ databases">
        <title>Genome sequence of Clostridium aceticum DSM 1496.</title>
        <authorList>
            <person name="Poehlein A."/>
            <person name="Schiel-Bengelsdorf B."/>
            <person name="Gottschalk G."/>
            <person name="Duerre P."/>
            <person name="Daniel R."/>
        </authorList>
    </citation>
    <scope>NUCLEOTIDE SEQUENCE [LARGE SCALE GENOMIC DNA]</scope>
    <source>
        <strain evidence="1 2">DSM 1496</strain>
    </source>
</reference>